<dbReference type="InterPro" id="IPR051172">
    <property type="entry name" value="Chlamydia_OmcB"/>
</dbReference>
<dbReference type="NCBIfam" id="TIGR01451">
    <property type="entry name" value="B_ant_repeat"/>
    <property type="match status" value="3"/>
</dbReference>
<name>E6PGI7_9ZZZZ</name>
<feature type="domain" description="DUF11" evidence="1">
    <location>
        <begin position="167"/>
        <end position="265"/>
    </location>
</feature>
<gene>
    <name evidence="2" type="ORF">CARN1_2645</name>
</gene>
<reference evidence="2" key="1">
    <citation type="submission" date="2009-10" db="EMBL/GenBank/DDBJ databases">
        <title>Diversity of trophic interactions inside an arsenic-rich microbial ecosystem.</title>
        <authorList>
            <person name="Bertin P.N."/>
            <person name="Heinrich-Salmeron A."/>
            <person name="Pelletier E."/>
            <person name="Goulhen-Chollet F."/>
            <person name="Arsene-Ploetze F."/>
            <person name="Gallien S."/>
            <person name="Calteau A."/>
            <person name="Vallenet D."/>
            <person name="Casiot C."/>
            <person name="Chane-Woon-Ming B."/>
            <person name="Giloteaux L."/>
            <person name="Barakat M."/>
            <person name="Bonnefoy V."/>
            <person name="Bruneel O."/>
            <person name="Chandler M."/>
            <person name="Cleiss J."/>
            <person name="Duran R."/>
            <person name="Elbaz-Poulichet F."/>
            <person name="Fonknechten N."/>
            <person name="Lauga B."/>
            <person name="Mornico D."/>
            <person name="Ortet P."/>
            <person name="Schaeffer C."/>
            <person name="Siguier P."/>
            <person name="Alexander Thil Smith A."/>
            <person name="Van Dorsselaer A."/>
            <person name="Weissenbach J."/>
            <person name="Medigue C."/>
            <person name="Le Paslier D."/>
        </authorList>
    </citation>
    <scope>NUCLEOTIDE SEQUENCE</scope>
</reference>
<sequence length="1065" mass="114362">MRTLAEIFAPGSPTLPEGLRTLDVSPERELEPGMTVRAAFTFTNHGGAPATGVRVRLNLPEGLVYLVGSGTLDGALLDDEQSNTPLLAPAGAAIGDVAPGQRRRIELCYSVAGAIENGSTVEIQAAVASFELEPVGSNVVRLIARSKPNLRNPGSGAILESRGDALPGGEALVTVRVHNAGESSAHDVVVLAPIPEKTQYVPGSVRINGRELEGELGIAFDRLYAPVVARTLASGATATLQYRVRIDAPLPDATTILLKAQIASQESLAFDLPESSLTVTAAPEFSGERNALRVEPSTGEILPGQRLRVSISLQNDGNARAERVDLTLTVDPALKVVRASAHLDGAPLRERKRENLRFEIGTLDAGESTEFAVEFVLASPQSPGKELSVGARVSWEPSAALGERYFERRLTIVSRPHFVPRRNRIARIGTGLVRPGESVEGEISIANTGSATAHDAALLFAYDPEFESLEVFENETPRALVDRRLEIGALEPFHPRMLHLRARLQSPLRDRTEASLRVTLTSQESEERSLGDLRWTVDSHPLFSPERSRLERPDGEALRPNRVTEVTLHLENVGSDSAQNVGVRLFLAPEARIESVEGATRANSAVLVGEIAAGASAEVRVGIRLLRSLAREFPLTLDAVVTADAMVPVQLERLTIATTAQPEFAAGTLRSEPNESIEAGESIDWTLRLRNSGDGTARRVEIAIEQPQTVIYVPNSTTVNGVSVRDVGTLPPFAAGRGIVFTAVEPGVEAVIRWRDVAHNQLQLGERIVRKARVSYDGERSDEILSGELQVRATPLLAGSIAGLPFGLDGIVGSVLGEQRTVEQAPYVEVQRAERPPAETLTPSTIAPAVLNGSMVSRSRVGTLVVLGPERLAQIERQLGEFRPGKIVGHLFALRALLPDAVGSAQLPSLDLLRDALRESLDRLFIKLRIAHYAMVERELETPALRASIENALADAALARGAPTLPSGQVASLTGHFDGDEMRALLERLPEAPLASALPWFALAHLLPDERVPVARYRSALCAALGSLLACDPSEFLDRLTRGTDDGLDAALAGVRESLAILQVR</sequence>
<evidence type="ECO:0000259" key="1">
    <source>
        <dbReference type="Pfam" id="PF01345"/>
    </source>
</evidence>
<accession>E6PGI7</accession>
<organism evidence="2">
    <name type="scientific">mine drainage metagenome</name>
    <dbReference type="NCBI Taxonomy" id="410659"/>
    <lineage>
        <taxon>unclassified sequences</taxon>
        <taxon>metagenomes</taxon>
        <taxon>ecological metagenomes</taxon>
    </lineage>
</organism>
<dbReference type="EMBL" id="CABL01000011">
    <property type="protein sequence ID" value="CBH75575.1"/>
    <property type="molecule type" value="Genomic_DNA"/>
</dbReference>
<dbReference type="PANTHER" id="PTHR34819">
    <property type="entry name" value="LARGE CYSTEINE-RICH PERIPLASMIC PROTEIN OMCB"/>
    <property type="match status" value="1"/>
</dbReference>
<dbReference type="InterPro" id="IPR047589">
    <property type="entry name" value="DUF11_rpt"/>
</dbReference>
<dbReference type="InterPro" id="IPR001434">
    <property type="entry name" value="OmcB-like_DUF11"/>
</dbReference>
<dbReference type="Pfam" id="PF01345">
    <property type="entry name" value="DUF11"/>
    <property type="match status" value="1"/>
</dbReference>
<proteinExistence type="predicted"/>
<dbReference type="AlphaFoldDB" id="E6PGI7"/>
<comment type="caution">
    <text evidence="2">The sequence shown here is derived from an EMBL/GenBank/DDBJ whole genome shotgun (WGS) entry which is preliminary data.</text>
</comment>
<evidence type="ECO:0000313" key="2">
    <source>
        <dbReference type="EMBL" id="CBH75575.1"/>
    </source>
</evidence>
<protein>
    <recommendedName>
        <fullName evidence="1">DUF11 domain-containing protein</fullName>
    </recommendedName>
</protein>